<sequence length="259" mass="28802">MASQHPLLTTIAQWAWSTDPSPLVTPTTCLSTLPLLSTPCLLRLLAKLIGIAIIAASCINKAPVLHNIYSSKSALGLSLTSTYGEVIMYSNAAFYNLRRGNPFTAYGETFMVMVQTVVVVLMIWRYGEEKKGGRTNNVGVVCGAYLVYLFVVFYVLTQDTIYILMVYNPIVLLTSRGSQILANHQQKQTGAQSLATTGMNLTGSLIRTVTTIKEVGWDFHILRSYGVSITLNMILFAQIVMYRENTKRMLDDIKQKKKE</sequence>
<gene>
    <name evidence="5" type="ORF">QTG54_013412</name>
</gene>
<evidence type="ECO:0000256" key="4">
    <source>
        <dbReference type="SAM" id="Phobius"/>
    </source>
</evidence>
<organism evidence="5 6">
    <name type="scientific">Skeletonema marinoi</name>
    <dbReference type="NCBI Taxonomy" id="267567"/>
    <lineage>
        <taxon>Eukaryota</taxon>
        <taxon>Sar</taxon>
        <taxon>Stramenopiles</taxon>
        <taxon>Ochrophyta</taxon>
        <taxon>Bacillariophyta</taxon>
        <taxon>Coscinodiscophyceae</taxon>
        <taxon>Thalassiosirophycidae</taxon>
        <taxon>Thalassiosirales</taxon>
        <taxon>Skeletonemataceae</taxon>
        <taxon>Skeletonema</taxon>
        <taxon>Skeletonema marinoi-dohrnii complex</taxon>
    </lineage>
</organism>
<reference evidence="5" key="1">
    <citation type="submission" date="2023-06" db="EMBL/GenBank/DDBJ databases">
        <title>Survivors Of The Sea: Transcriptome response of Skeletonema marinoi to long-term dormancy.</title>
        <authorList>
            <person name="Pinder M.I.M."/>
            <person name="Kourtchenko O."/>
            <person name="Robertson E.K."/>
            <person name="Larsson T."/>
            <person name="Maumus F."/>
            <person name="Osuna-Cruz C.M."/>
            <person name="Vancaester E."/>
            <person name="Stenow R."/>
            <person name="Vandepoele K."/>
            <person name="Ploug H."/>
            <person name="Bruchert V."/>
            <person name="Godhe A."/>
            <person name="Topel M."/>
        </authorList>
    </citation>
    <scope>NUCLEOTIDE SEQUENCE</scope>
    <source>
        <strain evidence="5">R05AC</strain>
    </source>
</reference>
<proteinExistence type="predicted"/>
<dbReference type="InterPro" id="IPR016817">
    <property type="entry name" value="MannP-dilichol_defect-1"/>
</dbReference>
<keyword evidence="3 4" id="KW-1133">Transmembrane helix</keyword>
<comment type="caution">
    <text evidence="5">The sequence shown here is derived from an EMBL/GenBank/DDBJ whole genome shotgun (WGS) entry which is preliminary data.</text>
</comment>
<accession>A0AAD8XYN5</accession>
<keyword evidence="2" id="KW-0677">Repeat</keyword>
<dbReference type="Gene3D" id="1.20.1280.290">
    <property type="match status" value="2"/>
</dbReference>
<protein>
    <submittedName>
        <fullName evidence="5">Mannose-P-dolichol utilization defect 1 protein</fullName>
    </submittedName>
</protein>
<evidence type="ECO:0000256" key="3">
    <source>
        <dbReference type="PIRNR" id="PIRNR023381"/>
    </source>
</evidence>
<dbReference type="PIRSF" id="PIRSF023381">
    <property type="entry name" value="MannP-dilichol_defect-1p"/>
    <property type="match status" value="1"/>
</dbReference>
<dbReference type="AlphaFoldDB" id="A0AAD8XYN5"/>
<evidence type="ECO:0000256" key="1">
    <source>
        <dbReference type="ARBA" id="ARBA00022448"/>
    </source>
</evidence>
<evidence type="ECO:0000313" key="5">
    <source>
        <dbReference type="EMBL" id="KAK1735706.1"/>
    </source>
</evidence>
<feature type="transmembrane region" description="Helical" evidence="4">
    <location>
        <begin position="136"/>
        <end position="156"/>
    </location>
</feature>
<dbReference type="PANTHER" id="PTHR12226">
    <property type="entry name" value="MANNOSE-P-DOLICHOL UTILIZATION DEFECT 1 LEC35 -RELATED"/>
    <property type="match status" value="1"/>
</dbReference>
<comment type="subcellular location">
    <subcellularLocation>
        <location evidence="3">Membrane</location>
        <topology evidence="3">Multi-pass membrane protein</topology>
    </subcellularLocation>
</comment>
<dbReference type="EMBL" id="JATAAI010000032">
    <property type="protein sequence ID" value="KAK1735706.1"/>
    <property type="molecule type" value="Genomic_DNA"/>
</dbReference>
<keyword evidence="1" id="KW-0813">Transport</keyword>
<evidence type="ECO:0000313" key="6">
    <source>
        <dbReference type="Proteomes" id="UP001224775"/>
    </source>
</evidence>
<feature type="transmembrane region" description="Helical" evidence="4">
    <location>
        <begin position="103"/>
        <end position="124"/>
    </location>
</feature>
<dbReference type="GO" id="GO:0016020">
    <property type="term" value="C:membrane"/>
    <property type="evidence" value="ECO:0007669"/>
    <property type="project" value="UniProtKB-SubCell"/>
</dbReference>
<keyword evidence="6" id="KW-1185">Reference proteome</keyword>
<dbReference type="Proteomes" id="UP001224775">
    <property type="component" value="Unassembled WGS sequence"/>
</dbReference>
<keyword evidence="3 4" id="KW-0812">Transmembrane</keyword>
<evidence type="ECO:0000256" key="2">
    <source>
        <dbReference type="ARBA" id="ARBA00022737"/>
    </source>
</evidence>
<name>A0AAD8XYN5_9STRA</name>
<dbReference type="PANTHER" id="PTHR12226:SF2">
    <property type="entry name" value="MANNOSE-P-DOLICHOL UTILIZATION DEFECT 1 PROTEIN"/>
    <property type="match status" value="1"/>
</dbReference>
<feature type="transmembrane region" description="Helical" evidence="4">
    <location>
        <begin position="225"/>
        <end position="242"/>
    </location>
</feature>
<keyword evidence="3 4" id="KW-0472">Membrane</keyword>